<proteinExistence type="predicted"/>
<name>A0A7R9WPJ4_9STRA</name>
<dbReference type="AlphaFoldDB" id="A0A7R9WPJ4"/>
<sequence length="133" mass="14063">MDECLMSSRSAVRTWRIPGSARRRAVVEEVLADGSLADACNTIDDDNLAAVLGSQVGLLQSAELIDPPMKLDRRGACGKVCVGSFDGIYSSSSQSIGGLSSMRIGCGDFDHRLLGDVREWIGLLTVDACIDAG</sequence>
<protein>
    <submittedName>
        <fullName evidence="1">Uncharacterized protein</fullName>
    </submittedName>
</protein>
<accession>A0A7R9WPJ4</accession>
<gene>
    <name evidence="1" type="ORF">CAUS1442_LOCUS3269</name>
</gene>
<evidence type="ECO:0000313" key="1">
    <source>
        <dbReference type="EMBL" id="CAD8331170.1"/>
    </source>
</evidence>
<reference evidence="1" key="1">
    <citation type="submission" date="2021-01" db="EMBL/GenBank/DDBJ databases">
        <authorList>
            <person name="Corre E."/>
            <person name="Pelletier E."/>
            <person name="Niang G."/>
            <person name="Scheremetjew M."/>
            <person name="Finn R."/>
            <person name="Kale V."/>
            <person name="Holt S."/>
            <person name="Cochrane G."/>
            <person name="Meng A."/>
            <person name="Brown T."/>
            <person name="Cohen L."/>
        </authorList>
    </citation>
    <scope>NUCLEOTIDE SEQUENCE</scope>
    <source>
        <strain evidence="1">CCMP3328</strain>
    </source>
</reference>
<dbReference type="EMBL" id="HBEF01005297">
    <property type="protein sequence ID" value="CAD8331170.1"/>
    <property type="molecule type" value="Transcribed_RNA"/>
</dbReference>
<organism evidence="1">
    <name type="scientific">Craspedostauros australis</name>
    <dbReference type="NCBI Taxonomy" id="1486917"/>
    <lineage>
        <taxon>Eukaryota</taxon>
        <taxon>Sar</taxon>
        <taxon>Stramenopiles</taxon>
        <taxon>Ochrophyta</taxon>
        <taxon>Bacillariophyta</taxon>
        <taxon>Bacillariophyceae</taxon>
        <taxon>Bacillariophycidae</taxon>
        <taxon>Naviculales</taxon>
        <taxon>Naviculaceae</taxon>
        <taxon>Craspedostauros</taxon>
    </lineage>
</organism>